<organism evidence="1 2">
    <name type="scientific">Branchiostoma floridae</name>
    <name type="common">Florida lancelet</name>
    <name type="synonym">Amphioxus</name>
    <dbReference type="NCBI Taxonomy" id="7739"/>
    <lineage>
        <taxon>Eukaryota</taxon>
        <taxon>Metazoa</taxon>
        <taxon>Chordata</taxon>
        <taxon>Cephalochordata</taxon>
        <taxon>Leptocardii</taxon>
        <taxon>Amphioxiformes</taxon>
        <taxon>Branchiostomatidae</taxon>
        <taxon>Branchiostoma</taxon>
    </lineage>
</organism>
<dbReference type="PANTHER" id="PTHR33331">
    <property type="entry name" value="COILED-COIL DOMAIN-CONTAINING PROTEIN 162"/>
    <property type="match status" value="1"/>
</dbReference>
<dbReference type="PANTHER" id="PTHR33331:SF13">
    <property type="entry name" value="COILED-COIL DOMAIN CONTAINING 162"/>
    <property type="match status" value="1"/>
</dbReference>
<accession>A0A9J7L6T2</accession>
<keyword evidence="1" id="KW-1185">Reference proteome</keyword>
<dbReference type="OrthoDB" id="76966at2759"/>
<name>A0A9J7L6T2_BRAFL</name>
<sequence length="162" mass="18483">MYQKEQVGGTVVQYHQLMYQKEQELKHCSAGAGEPPSDSLVEVQCQLADRYGELILEITALRAKVAEMREMTFTQERDIREQVKCEYDELVEDLFASQFELMKKFDDFRLNLHDIVCEKVAETRVEADDAISKLKQREGGVPGTVSHCDSLKQGGARYCISL</sequence>
<reference evidence="1" key="1">
    <citation type="journal article" date="2020" name="Nat. Ecol. Evol.">
        <title>Deeply conserved synteny resolves early events in vertebrate evolution.</title>
        <authorList>
            <person name="Simakov O."/>
            <person name="Marletaz F."/>
            <person name="Yue J.X."/>
            <person name="O'Connell B."/>
            <person name="Jenkins J."/>
            <person name="Brandt A."/>
            <person name="Calef R."/>
            <person name="Tung C.H."/>
            <person name="Huang T.K."/>
            <person name="Schmutz J."/>
            <person name="Satoh N."/>
            <person name="Yu J.K."/>
            <person name="Putnam N.H."/>
            <person name="Green R.E."/>
            <person name="Rokhsar D.S."/>
        </authorList>
    </citation>
    <scope>NUCLEOTIDE SEQUENCE [LARGE SCALE GENOMIC DNA]</scope>
    <source>
        <strain evidence="1">S238N-H82</strain>
    </source>
</reference>
<evidence type="ECO:0000313" key="2">
    <source>
        <dbReference type="RefSeq" id="XP_035677409.1"/>
    </source>
</evidence>
<evidence type="ECO:0000313" key="1">
    <source>
        <dbReference type="Proteomes" id="UP000001554"/>
    </source>
</evidence>
<dbReference type="InterPro" id="IPR040401">
    <property type="entry name" value="CCDC162"/>
</dbReference>
<reference evidence="2" key="2">
    <citation type="submission" date="2025-08" db="UniProtKB">
        <authorList>
            <consortium name="RefSeq"/>
        </authorList>
    </citation>
    <scope>IDENTIFICATION</scope>
    <source>
        <strain evidence="2">S238N-H82</strain>
        <tissue evidence="2">Testes</tissue>
    </source>
</reference>
<dbReference type="AlphaFoldDB" id="A0A9J7L6T2"/>
<proteinExistence type="predicted"/>
<gene>
    <name evidence="2" type="primary">LOC118416418</name>
</gene>
<dbReference type="KEGG" id="bfo:118416418"/>
<dbReference type="GeneID" id="118416418"/>
<protein>
    <submittedName>
        <fullName evidence="2">Coiled-coil domain-containing protein 162-like</fullName>
    </submittedName>
</protein>
<dbReference type="RefSeq" id="XP_035677409.1">
    <property type="nucleotide sequence ID" value="XM_035821516.1"/>
</dbReference>
<dbReference type="Proteomes" id="UP000001554">
    <property type="component" value="Chromosome 5"/>
</dbReference>